<comment type="caution">
    <text evidence="3">The sequence shown here is derived from an EMBL/GenBank/DDBJ whole genome shotgun (WGS) entry which is preliminary data.</text>
</comment>
<feature type="chain" id="PRO_5045440450" description="Outer membrane protein beta-barrel domain-containing protein" evidence="2">
    <location>
        <begin position="20"/>
        <end position="280"/>
    </location>
</feature>
<protein>
    <recommendedName>
        <fullName evidence="5">Outer membrane protein beta-barrel domain-containing protein</fullName>
    </recommendedName>
</protein>
<feature type="region of interest" description="Disordered" evidence="1">
    <location>
        <begin position="28"/>
        <end position="59"/>
    </location>
</feature>
<dbReference type="EMBL" id="JACRUN010000005">
    <property type="protein sequence ID" value="MBC5835165.1"/>
    <property type="molecule type" value="Genomic_DNA"/>
</dbReference>
<keyword evidence="2" id="KW-0732">Signal</keyword>
<sequence length="280" mass="32506">MLKNTLLLILFTFSSSFYAQKIDKSKDELKSGKEDNRPPLPTEPTYQNTTTTARESDDSDDLSTLAFFGKVGFYVFLYGGIGDYENEDHLFSELTPYPYCNNKSGNYMSSDIEDESEDLMRFDVENHFLYGNNASFGNHMKGKFRPFQYFYLQADYRELIERDKFAKTTSNLSLFQFNLGYDRIRFEKFNLGWTLGATYIANDINKAGFSYGLNTDFFPFKNVSFNSAMLWSKINGLPVNSFEFRGKYHKKNHFFSMGYENLRIASPSYNYATFGAGFYF</sequence>
<reference evidence="3 4" key="1">
    <citation type="submission" date="2020-08" db="EMBL/GenBank/DDBJ databases">
        <title>Description of novel Flavobacterium F-408 isolate.</title>
        <authorList>
            <person name="Saticioglu I.B."/>
            <person name="Duman M."/>
            <person name="Altun S."/>
        </authorList>
    </citation>
    <scope>NUCLEOTIDE SEQUENCE [LARGE SCALE GENOMIC DNA]</scope>
    <source>
        <strain evidence="3 4">F-408</strain>
    </source>
</reference>
<evidence type="ECO:0008006" key="5">
    <source>
        <dbReference type="Google" id="ProtNLM"/>
    </source>
</evidence>
<name>A0ABR7IZF2_9FLAO</name>
<proteinExistence type="predicted"/>
<accession>A0ABR7IZF2</accession>
<gene>
    <name evidence="3" type="ORF">H8R27_09730</name>
</gene>
<feature type="compositionally biased region" description="Low complexity" evidence="1">
    <location>
        <begin position="43"/>
        <end position="52"/>
    </location>
</feature>
<dbReference type="RefSeq" id="WP_166129103.1">
    <property type="nucleotide sequence ID" value="NZ_JAANOQ010000006.1"/>
</dbReference>
<feature type="compositionally biased region" description="Basic and acidic residues" evidence="1">
    <location>
        <begin position="28"/>
        <end position="37"/>
    </location>
</feature>
<organism evidence="3 4">
    <name type="scientific">Flavobacterium bernardetii</name>
    <dbReference type="NCBI Taxonomy" id="2813823"/>
    <lineage>
        <taxon>Bacteria</taxon>
        <taxon>Pseudomonadati</taxon>
        <taxon>Bacteroidota</taxon>
        <taxon>Flavobacteriia</taxon>
        <taxon>Flavobacteriales</taxon>
        <taxon>Flavobacteriaceae</taxon>
        <taxon>Flavobacterium</taxon>
    </lineage>
</organism>
<evidence type="ECO:0000256" key="2">
    <source>
        <dbReference type="SAM" id="SignalP"/>
    </source>
</evidence>
<evidence type="ECO:0000256" key="1">
    <source>
        <dbReference type="SAM" id="MobiDB-lite"/>
    </source>
</evidence>
<keyword evidence="4" id="KW-1185">Reference proteome</keyword>
<evidence type="ECO:0000313" key="4">
    <source>
        <dbReference type="Proteomes" id="UP000605990"/>
    </source>
</evidence>
<evidence type="ECO:0000313" key="3">
    <source>
        <dbReference type="EMBL" id="MBC5835165.1"/>
    </source>
</evidence>
<dbReference type="Proteomes" id="UP000605990">
    <property type="component" value="Unassembled WGS sequence"/>
</dbReference>
<feature type="signal peptide" evidence="2">
    <location>
        <begin position="1"/>
        <end position="19"/>
    </location>
</feature>